<proteinExistence type="predicted"/>
<protein>
    <submittedName>
        <fullName evidence="1">Uncharacterized protein</fullName>
    </submittedName>
</protein>
<organism evidence="1">
    <name type="scientific">Picea glauca</name>
    <name type="common">White spruce</name>
    <name type="synonym">Pinus glauca</name>
    <dbReference type="NCBI Taxonomy" id="3330"/>
    <lineage>
        <taxon>Eukaryota</taxon>
        <taxon>Viridiplantae</taxon>
        <taxon>Streptophyta</taxon>
        <taxon>Embryophyta</taxon>
        <taxon>Tracheophyta</taxon>
        <taxon>Spermatophyta</taxon>
        <taxon>Pinopsida</taxon>
        <taxon>Pinidae</taxon>
        <taxon>Conifers I</taxon>
        <taxon>Pinales</taxon>
        <taxon>Pinaceae</taxon>
        <taxon>Picea</taxon>
    </lineage>
</organism>
<reference evidence="1" key="1">
    <citation type="journal article" date="2015" name="Genome Biol. Evol.">
        <title>Organellar Genomes of White Spruce (Picea glauca): Assembly and Annotation.</title>
        <authorList>
            <person name="Jackman S.D."/>
            <person name="Warren R.L."/>
            <person name="Gibb E.A."/>
            <person name="Vandervalk B.P."/>
            <person name="Mohamadi H."/>
            <person name="Chu J."/>
            <person name="Raymond A."/>
            <person name="Pleasance S."/>
            <person name="Coope R."/>
            <person name="Wildung M.R."/>
            <person name="Ritland C.E."/>
            <person name="Bousquet J."/>
            <person name="Jones S.J."/>
            <person name="Bohlmann J."/>
            <person name="Birol I."/>
        </authorList>
    </citation>
    <scope>NUCLEOTIDE SEQUENCE [LARGE SCALE GENOMIC DNA]</scope>
    <source>
        <tissue evidence="1">Flushing bud</tissue>
    </source>
</reference>
<dbReference type="EMBL" id="LKAM01000005">
    <property type="protein sequence ID" value="KUM48614.1"/>
    <property type="molecule type" value="Genomic_DNA"/>
</dbReference>
<gene>
    <name evidence="1" type="ORF">ABT39_MTgene4629</name>
</gene>
<keyword evidence="1" id="KW-0496">Mitochondrion</keyword>
<geneLocation type="mitochondrion" evidence="1"/>
<comment type="caution">
    <text evidence="1">The sequence shown here is derived from an EMBL/GenBank/DDBJ whole genome shotgun (WGS) entry which is preliminary data.</text>
</comment>
<sequence>MRIAGISYEYESATTGFLTSSDATAGALARSVRSNATTEGASTRSNAAYAGSIAVSTLNATETAS</sequence>
<evidence type="ECO:0000313" key="1">
    <source>
        <dbReference type="EMBL" id="KUM48614.1"/>
    </source>
</evidence>
<name>A0A101M066_PICGL</name>
<accession>A0A101M066</accession>
<dbReference type="AlphaFoldDB" id="A0A101M066"/>